<feature type="coiled-coil region" evidence="1">
    <location>
        <begin position="142"/>
        <end position="176"/>
    </location>
</feature>
<evidence type="ECO:0000259" key="2">
    <source>
        <dbReference type="Pfam" id="PF16413"/>
    </source>
</evidence>
<gene>
    <name evidence="3" type="primary">MLH1_5</name>
    <name evidence="3" type="ORF">CK203_031655</name>
</gene>
<dbReference type="GO" id="GO:0140664">
    <property type="term" value="F:ATP-dependent DNA damage sensor activity"/>
    <property type="evidence" value="ECO:0007669"/>
    <property type="project" value="InterPro"/>
</dbReference>
<dbReference type="GO" id="GO:0006298">
    <property type="term" value="P:mismatch repair"/>
    <property type="evidence" value="ECO:0007669"/>
    <property type="project" value="InterPro"/>
</dbReference>
<organism evidence="3 4">
    <name type="scientific">Vitis vinifera</name>
    <name type="common">Grape</name>
    <dbReference type="NCBI Taxonomy" id="29760"/>
    <lineage>
        <taxon>Eukaryota</taxon>
        <taxon>Viridiplantae</taxon>
        <taxon>Streptophyta</taxon>
        <taxon>Embryophyta</taxon>
        <taxon>Tracheophyta</taxon>
        <taxon>Spermatophyta</taxon>
        <taxon>Magnoliopsida</taxon>
        <taxon>eudicotyledons</taxon>
        <taxon>Gunneridae</taxon>
        <taxon>Pentapetalae</taxon>
        <taxon>rosids</taxon>
        <taxon>Vitales</taxon>
        <taxon>Vitaceae</taxon>
        <taxon>Viteae</taxon>
        <taxon>Vitis</taxon>
    </lineage>
</organism>
<dbReference type="GO" id="GO:0016887">
    <property type="term" value="F:ATP hydrolysis activity"/>
    <property type="evidence" value="ECO:0007669"/>
    <property type="project" value="InterPro"/>
</dbReference>
<comment type="caution">
    <text evidence="3">The sequence shown here is derived from an EMBL/GenBank/DDBJ whole genome shotgun (WGS) entry which is preliminary data.</text>
</comment>
<dbReference type="Pfam" id="PF16413">
    <property type="entry name" value="Mlh1_C"/>
    <property type="match status" value="1"/>
</dbReference>
<dbReference type="Proteomes" id="UP000288805">
    <property type="component" value="Unassembled WGS sequence"/>
</dbReference>
<name>A0A438IGX2_VITVI</name>
<dbReference type="PANTHER" id="PTHR10073:SF12">
    <property type="entry name" value="DNA MISMATCH REPAIR PROTEIN MLH1"/>
    <property type="match status" value="1"/>
</dbReference>
<evidence type="ECO:0000313" key="4">
    <source>
        <dbReference type="Proteomes" id="UP000288805"/>
    </source>
</evidence>
<reference evidence="3 4" key="1">
    <citation type="journal article" date="2018" name="PLoS Genet.">
        <title>Population sequencing reveals clonal diversity and ancestral inbreeding in the grapevine cultivar Chardonnay.</title>
        <authorList>
            <person name="Roach M.J."/>
            <person name="Johnson D.L."/>
            <person name="Bohlmann J."/>
            <person name="van Vuuren H.J."/>
            <person name="Jones S.J."/>
            <person name="Pretorius I.S."/>
            <person name="Schmidt S.A."/>
            <person name="Borneman A.R."/>
        </authorList>
    </citation>
    <scope>NUCLEOTIDE SEQUENCE [LARGE SCALE GENOMIC DNA]</scope>
    <source>
        <strain evidence="4">cv. Chardonnay</strain>
        <tissue evidence="3">Leaf</tissue>
    </source>
</reference>
<dbReference type="PANTHER" id="PTHR10073">
    <property type="entry name" value="DNA MISMATCH REPAIR PROTEIN MLH, PMS, MUTL"/>
    <property type="match status" value="1"/>
</dbReference>
<protein>
    <submittedName>
        <fullName evidence="3">DNA mismatch repair protein MLH1</fullName>
    </submittedName>
</protein>
<proteinExistence type="predicted"/>
<accession>A0A438IGX2</accession>
<sequence>MCIFFCCSLFLHKNSWCRSSVRQRRNPKETADLTSIQELVSEIEGNSHSGLQDIIKYCTYIGMADDVFALLQHNTHLYLVNVVNLSACVSACISLSLSLLSLSGIMGYFFQRAHVSAVLCRFAHFNAIQISNPVPLKELIMLALKEEDLDQQCNENDDLKEKIAEMNMELLKQKSEMLNEYFSLSIDLDGNLSRLPVVLDQYTPDMDRVPEFILCFGQRCRLSLDPVDGIAVKVAKGIGPSRWWVSPLADPAHFAPKRVFGLSVFQSFESPPRLGPCSSSSPCLVGGVVISVEVERSSPLMALWIVDFPDTR</sequence>
<dbReference type="AlphaFoldDB" id="A0A438IGX2"/>
<dbReference type="InterPro" id="IPR038973">
    <property type="entry name" value="MutL/Mlh/Pms-like"/>
</dbReference>
<dbReference type="GO" id="GO:0032300">
    <property type="term" value="C:mismatch repair complex"/>
    <property type="evidence" value="ECO:0007669"/>
    <property type="project" value="InterPro"/>
</dbReference>
<dbReference type="EMBL" id="QGNW01000112">
    <property type="protein sequence ID" value="RVW95679.1"/>
    <property type="molecule type" value="Genomic_DNA"/>
</dbReference>
<dbReference type="InterPro" id="IPR032189">
    <property type="entry name" value="Mlh1_C"/>
</dbReference>
<feature type="domain" description="DNA mismatch repair protein Mlh1 C-terminal" evidence="2">
    <location>
        <begin position="33"/>
        <end position="219"/>
    </location>
</feature>
<evidence type="ECO:0000313" key="3">
    <source>
        <dbReference type="EMBL" id="RVW95679.1"/>
    </source>
</evidence>
<evidence type="ECO:0000256" key="1">
    <source>
        <dbReference type="SAM" id="Coils"/>
    </source>
</evidence>
<keyword evidence="1" id="KW-0175">Coiled coil</keyword>